<dbReference type="PANTHER" id="PTHR37089">
    <property type="entry name" value="PROTEIN U-RELATED"/>
    <property type="match status" value="1"/>
</dbReference>
<evidence type="ECO:0000256" key="1">
    <source>
        <dbReference type="SAM" id="SignalP"/>
    </source>
</evidence>
<reference evidence="3" key="1">
    <citation type="journal article" date="2014" name="Int. J. Syst. Evol. Microbiol.">
        <title>Complete genome sequence of Corynebacterium casei LMG S-19264T (=DSM 44701T), isolated from a smear-ripened cheese.</title>
        <authorList>
            <consortium name="US DOE Joint Genome Institute (JGI-PGF)"/>
            <person name="Walter F."/>
            <person name="Albersmeier A."/>
            <person name="Kalinowski J."/>
            <person name="Ruckert C."/>
        </authorList>
    </citation>
    <scope>NUCLEOTIDE SEQUENCE</scope>
    <source>
        <strain evidence="3">VKM B-2935</strain>
    </source>
</reference>
<dbReference type="EMBL" id="BSFN01000025">
    <property type="protein sequence ID" value="GLK91751.1"/>
    <property type="molecule type" value="Genomic_DNA"/>
</dbReference>
<dbReference type="SMART" id="SM00972">
    <property type="entry name" value="SCPU"/>
    <property type="match status" value="1"/>
</dbReference>
<dbReference type="PANTHER" id="PTHR37089:SF3">
    <property type="entry name" value="EXPORTED PROTEIN"/>
    <property type="match status" value="1"/>
</dbReference>
<sequence length="185" mass="19144">MSGWSLRYLFLAALLCLLNARSWADTGVNDVPINKAFVVKAAIVNGCILGSGAADVTSYGNISFGQVSLLPSNVDVTSSTGADSILLQCTPGTSLTIGLSAGLNATNISAGRFLIKGSETLRYQLYQDAGTTIWGNGSNGGTVKSLTFPAGTATVAYPVFARLFAVTPMPSAGIYNDTVTVTITY</sequence>
<feature type="chain" id="PRO_5040743999" evidence="1">
    <location>
        <begin position="25"/>
        <end position="185"/>
    </location>
</feature>
<dbReference type="Proteomes" id="UP001143328">
    <property type="component" value="Unassembled WGS sequence"/>
</dbReference>
<accession>A0A9W6NIF4</accession>
<keyword evidence="3" id="KW-0167">Capsid protein</keyword>
<keyword evidence="3" id="KW-0946">Virion</keyword>
<dbReference type="Gene3D" id="2.60.40.1090">
    <property type="entry name" value="Fimbrial-type adhesion domain"/>
    <property type="match status" value="1"/>
</dbReference>
<feature type="domain" description="Spore coat protein U/FanG" evidence="2">
    <location>
        <begin position="35"/>
        <end position="182"/>
    </location>
</feature>
<dbReference type="InterPro" id="IPR008966">
    <property type="entry name" value="Adhesion_dom_sf"/>
</dbReference>
<dbReference type="SUPFAM" id="SSF49401">
    <property type="entry name" value="Bacterial adhesins"/>
    <property type="match status" value="1"/>
</dbReference>
<protein>
    <submittedName>
        <fullName evidence="3">Spore coat protein U</fullName>
    </submittedName>
</protein>
<name>A0A9W6NIF4_9PSED</name>
<proteinExistence type="predicted"/>
<evidence type="ECO:0000313" key="3">
    <source>
        <dbReference type="EMBL" id="GLK91751.1"/>
    </source>
</evidence>
<keyword evidence="4" id="KW-1185">Reference proteome</keyword>
<organism evidence="3 4">
    <name type="scientific">Pseudomonas turukhanskensis</name>
    <dbReference type="NCBI Taxonomy" id="1806536"/>
    <lineage>
        <taxon>Bacteria</taxon>
        <taxon>Pseudomonadati</taxon>
        <taxon>Pseudomonadota</taxon>
        <taxon>Gammaproteobacteria</taxon>
        <taxon>Pseudomonadales</taxon>
        <taxon>Pseudomonadaceae</taxon>
        <taxon>Pseudomonas</taxon>
    </lineage>
</organism>
<dbReference type="AlphaFoldDB" id="A0A9W6NIF4"/>
<evidence type="ECO:0000313" key="4">
    <source>
        <dbReference type="Proteomes" id="UP001143328"/>
    </source>
</evidence>
<gene>
    <name evidence="3" type="ORF">GCM10017655_48150</name>
</gene>
<dbReference type="InterPro" id="IPR036937">
    <property type="entry name" value="Adhesion_dom_fimbrial_sf"/>
</dbReference>
<dbReference type="GO" id="GO:0009289">
    <property type="term" value="C:pilus"/>
    <property type="evidence" value="ECO:0007669"/>
    <property type="project" value="InterPro"/>
</dbReference>
<dbReference type="GO" id="GO:0007155">
    <property type="term" value="P:cell adhesion"/>
    <property type="evidence" value="ECO:0007669"/>
    <property type="project" value="InterPro"/>
</dbReference>
<evidence type="ECO:0000259" key="2">
    <source>
        <dbReference type="Pfam" id="PF05229"/>
    </source>
</evidence>
<dbReference type="Pfam" id="PF05229">
    <property type="entry name" value="SCPU"/>
    <property type="match status" value="1"/>
</dbReference>
<dbReference type="RefSeq" id="WP_271198009.1">
    <property type="nucleotide sequence ID" value="NZ_BSFN01000025.1"/>
</dbReference>
<dbReference type="InterPro" id="IPR007893">
    <property type="entry name" value="Spore_coat_U/FanG"/>
</dbReference>
<reference evidence="3" key="2">
    <citation type="submission" date="2023-01" db="EMBL/GenBank/DDBJ databases">
        <authorList>
            <person name="Sun Q."/>
            <person name="Evtushenko L."/>
        </authorList>
    </citation>
    <scope>NUCLEOTIDE SEQUENCE</scope>
    <source>
        <strain evidence="3">VKM B-2935</strain>
    </source>
</reference>
<keyword evidence="1" id="KW-0732">Signal</keyword>
<dbReference type="InterPro" id="IPR053167">
    <property type="entry name" value="Spore_coat_component"/>
</dbReference>
<comment type="caution">
    <text evidence="3">The sequence shown here is derived from an EMBL/GenBank/DDBJ whole genome shotgun (WGS) entry which is preliminary data.</text>
</comment>
<feature type="signal peptide" evidence="1">
    <location>
        <begin position="1"/>
        <end position="24"/>
    </location>
</feature>